<evidence type="ECO:0000313" key="3">
    <source>
        <dbReference type="Proteomes" id="UP001300692"/>
    </source>
</evidence>
<dbReference type="EMBL" id="JAOYOD010000001">
    <property type="protein sequence ID" value="MCV9388308.1"/>
    <property type="molecule type" value="Genomic_DNA"/>
</dbReference>
<dbReference type="Proteomes" id="UP001300692">
    <property type="component" value="Unassembled WGS sequence"/>
</dbReference>
<gene>
    <name evidence="2" type="ORF">N7U62_16615</name>
</gene>
<name>A0ABT3CX80_9BACT</name>
<feature type="transmembrane region" description="Helical" evidence="1">
    <location>
        <begin position="85"/>
        <end position="104"/>
    </location>
</feature>
<accession>A0ABT3CX80</accession>
<dbReference type="RefSeq" id="WP_264139163.1">
    <property type="nucleotide sequence ID" value="NZ_JAOYOD010000001.1"/>
</dbReference>
<protein>
    <submittedName>
        <fullName evidence="2">Uncharacterized protein</fullName>
    </submittedName>
</protein>
<reference evidence="2 3" key="1">
    <citation type="submission" date="2022-10" db="EMBL/GenBank/DDBJ databases">
        <title>Comparative genomics and taxonomic characterization of three novel marine species of genus Reichenbachiella exhibiting antioxidant and polysaccharide degradation activities.</title>
        <authorList>
            <person name="Muhammad N."/>
            <person name="Lee Y.-J."/>
            <person name="Ko J."/>
            <person name="Kim S.-G."/>
        </authorList>
    </citation>
    <scope>NUCLEOTIDE SEQUENCE [LARGE SCALE GENOMIC DNA]</scope>
    <source>
        <strain evidence="2 3">ABR2-5</strain>
    </source>
</reference>
<keyword evidence="3" id="KW-1185">Reference proteome</keyword>
<evidence type="ECO:0000256" key="1">
    <source>
        <dbReference type="SAM" id="Phobius"/>
    </source>
</evidence>
<proteinExistence type="predicted"/>
<keyword evidence="1" id="KW-0812">Transmembrane</keyword>
<evidence type="ECO:0000313" key="2">
    <source>
        <dbReference type="EMBL" id="MCV9388308.1"/>
    </source>
</evidence>
<organism evidence="2 3">
    <name type="scientific">Reichenbachiella ulvae</name>
    <dbReference type="NCBI Taxonomy" id="2980104"/>
    <lineage>
        <taxon>Bacteria</taxon>
        <taxon>Pseudomonadati</taxon>
        <taxon>Bacteroidota</taxon>
        <taxon>Cytophagia</taxon>
        <taxon>Cytophagales</taxon>
        <taxon>Reichenbachiellaceae</taxon>
        <taxon>Reichenbachiella</taxon>
    </lineage>
</organism>
<keyword evidence="1" id="KW-0472">Membrane</keyword>
<keyword evidence="1" id="KW-1133">Transmembrane helix</keyword>
<comment type="caution">
    <text evidence="2">The sequence shown here is derived from an EMBL/GenBank/DDBJ whole genome shotgun (WGS) entry which is preliminary data.</text>
</comment>
<sequence length="127" mass="14576">MHFSRFRRLENEEKSIFGPSAKLQNEEKRIFGASALLGNGEKPIFGPSPSWGRLPNAFFCFPQTGDCRRMDVWGLIGKAYRKNRVYSVNCVNSLVVFLLISWVVRLTAGYLLQETEELEISLISPFW</sequence>